<dbReference type="GO" id="GO:0002250">
    <property type="term" value="P:adaptive immune response"/>
    <property type="evidence" value="ECO:0007669"/>
    <property type="project" value="UniProtKB-KW"/>
</dbReference>
<keyword evidence="1" id="KW-0391">Immunity</keyword>
<keyword evidence="6" id="KW-1185">Reference proteome</keyword>
<evidence type="ECO:0000256" key="1">
    <source>
        <dbReference type="ARBA" id="ARBA00022859"/>
    </source>
</evidence>
<dbReference type="Pfam" id="PF07686">
    <property type="entry name" value="V-set"/>
    <property type="match status" value="1"/>
</dbReference>
<dbReference type="OrthoDB" id="6427221at2759"/>
<evidence type="ECO:0000313" key="5">
    <source>
        <dbReference type="EMBL" id="KAG9461668.1"/>
    </source>
</evidence>
<sequence length="120" mass="13436">VAAQISLEVSGPAAVKPAETLEKTCKVSGASLTDSTNMYGVHWVRQPEGKGLEWLGGIYYNANNYYAQSLQGRITITRDTNKGEVYLKLTGAKPEESGTYYCARDSQCNRWTEDMYRNWL</sequence>
<dbReference type="EMBL" id="WNTK01017926">
    <property type="protein sequence ID" value="KAG9461668.1"/>
    <property type="molecule type" value="Genomic_DNA"/>
</dbReference>
<dbReference type="PANTHER" id="PTHR23266">
    <property type="entry name" value="IMMUNOGLOBULIN HEAVY CHAIN"/>
    <property type="match status" value="1"/>
</dbReference>
<dbReference type="SUPFAM" id="SSF48726">
    <property type="entry name" value="Immunoglobulin"/>
    <property type="match status" value="1"/>
</dbReference>
<proteinExistence type="predicted"/>
<comment type="caution">
    <text evidence="5">The sequence shown here is derived from an EMBL/GenBank/DDBJ whole genome shotgun (WGS) entry which is preliminary data.</text>
</comment>
<dbReference type="InterPro" id="IPR007110">
    <property type="entry name" value="Ig-like_dom"/>
</dbReference>
<dbReference type="GO" id="GO:0019814">
    <property type="term" value="C:immunoglobulin complex"/>
    <property type="evidence" value="ECO:0007669"/>
    <property type="project" value="UniProtKB-KW"/>
</dbReference>
<protein>
    <recommendedName>
        <fullName evidence="4">Ig-like domain-containing protein</fullName>
    </recommendedName>
</protein>
<evidence type="ECO:0000256" key="3">
    <source>
        <dbReference type="ARBA" id="ARBA00043265"/>
    </source>
</evidence>
<evidence type="ECO:0000313" key="6">
    <source>
        <dbReference type="Proteomes" id="UP000770717"/>
    </source>
</evidence>
<dbReference type="InterPro" id="IPR036179">
    <property type="entry name" value="Ig-like_dom_sf"/>
</dbReference>
<dbReference type="FunFam" id="2.60.40.10:FF:001878">
    <property type="entry name" value="Immunoglobulin heavy variable 1-4"/>
    <property type="match status" value="1"/>
</dbReference>
<dbReference type="Proteomes" id="UP000770717">
    <property type="component" value="Unassembled WGS sequence"/>
</dbReference>
<dbReference type="InterPro" id="IPR013783">
    <property type="entry name" value="Ig-like_fold"/>
</dbReference>
<dbReference type="InterPro" id="IPR050199">
    <property type="entry name" value="IgHV"/>
</dbReference>
<reference evidence="5" key="1">
    <citation type="thesis" date="2020" institute="ProQuest LLC" country="789 East Eisenhower Parkway, Ann Arbor, MI, USA">
        <title>Comparative Genomics and Chromosome Evolution.</title>
        <authorList>
            <person name="Mudd A.B."/>
        </authorList>
    </citation>
    <scope>NUCLEOTIDE SEQUENCE</scope>
    <source>
        <strain evidence="5">HN-11 Male</strain>
        <tissue evidence="5">Kidney and liver</tissue>
    </source>
</reference>
<evidence type="ECO:0000256" key="2">
    <source>
        <dbReference type="ARBA" id="ARBA00023130"/>
    </source>
</evidence>
<gene>
    <name evidence="5" type="ORF">GDO78_016046</name>
</gene>
<accession>A0A8J6BK89</accession>
<dbReference type="SMART" id="SM00406">
    <property type="entry name" value="IGv"/>
    <property type="match status" value="1"/>
</dbReference>
<keyword evidence="2" id="KW-1064">Adaptive immunity</keyword>
<dbReference type="InterPro" id="IPR013106">
    <property type="entry name" value="Ig_V-set"/>
</dbReference>
<organism evidence="5 6">
    <name type="scientific">Eleutherodactylus coqui</name>
    <name type="common">Puerto Rican coqui</name>
    <dbReference type="NCBI Taxonomy" id="57060"/>
    <lineage>
        <taxon>Eukaryota</taxon>
        <taxon>Metazoa</taxon>
        <taxon>Chordata</taxon>
        <taxon>Craniata</taxon>
        <taxon>Vertebrata</taxon>
        <taxon>Euteleostomi</taxon>
        <taxon>Amphibia</taxon>
        <taxon>Batrachia</taxon>
        <taxon>Anura</taxon>
        <taxon>Neobatrachia</taxon>
        <taxon>Hyloidea</taxon>
        <taxon>Eleutherodactylidae</taxon>
        <taxon>Eleutherodactylinae</taxon>
        <taxon>Eleutherodactylus</taxon>
        <taxon>Eleutherodactylus</taxon>
    </lineage>
</organism>
<name>A0A8J6BK89_ELECQ</name>
<dbReference type="Gene3D" id="2.60.40.10">
    <property type="entry name" value="Immunoglobulins"/>
    <property type="match status" value="1"/>
</dbReference>
<keyword evidence="3" id="KW-1280">Immunoglobulin</keyword>
<dbReference type="PROSITE" id="PS50835">
    <property type="entry name" value="IG_LIKE"/>
    <property type="match status" value="1"/>
</dbReference>
<feature type="domain" description="Ig-like" evidence="4">
    <location>
        <begin position="3"/>
        <end position="102"/>
    </location>
</feature>
<dbReference type="AlphaFoldDB" id="A0A8J6BK89"/>
<dbReference type="GO" id="GO:0005576">
    <property type="term" value="C:extracellular region"/>
    <property type="evidence" value="ECO:0007669"/>
    <property type="project" value="UniProtKB-ARBA"/>
</dbReference>
<evidence type="ECO:0000259" key="4">
    <source>
        <dbReference type="PROSITE" id="PS50835"/>
    </source>
</evidence>
<feature type="non-terminal residue" evidence="5">
    <location>
        <position position="1"/>
    </location>
</feature>